<dbReference type="InterPro" id="IPR030922">
    <property type="entry name" value="LptF"/>
</dbReference>
<dbReference type="EMBL" id="CYTW01000001">
    <property type="protein sequence ID" value="CUJ95376.1"/>
    <property type="molecule type" value="Genomic_DNA"/>
</dbReference>
<evidence type="ECO:0000256" key="4">
    <source>
        <dbReference type="ARBA" id="ARBA00022989"/>
    </source>
</evidence>
<sequence>MSRFDRYVLSQLLVLFGFFALILIAVYWVNSAVELLDLLIANGQSTAVFLEFTALSLPGIIRHVIPFSTFAATVYVINRLSSESELTVMQATGFSPWRLARPVVLFGIIIFSMMSILTHYLVPTSLLQFNIRQTEVSQNITARLLTEGEFLHPADDITFYIREISPSGVLKDVYISDRRGSSEITTYTAAEAYLVNDEGGAKLVMVDGLSQILVQPGGRLFTTNFSDFTYDISSLIKKPTTVRQSIGFMSTKDLLTRSDEISAELNVRRGQIMEEAHSRFGQPLTSALAALVAFGTLLVGGYSRFGIWRQVVLAFVLLISLEIVRSAILDPVRSNGDLWPLIYLPAALGFIMALILLTLSAYPLNLRKRMATS</sequence>
<comment type="subcellular location">
    <subcellularLocation>
        <location evidence="1">Cell membrane</location>
        <topology evidence="1">Multi-pass membrane protein</topology>
    </subcellularLocation>
</comment>
<keyword evidence="2" id="KW-1003">Cell membrane</keyword>
<keyword evidence="8" id="KW-1185">Reference proteome</keyword>
<dbReference type="Proteomes" id="UP000051870">
    <property type="component" value="Unassembled WGS sequence"/>
</dbReference>
<dbReference type="InterPro" id="IPR005495">
    <property type="entry name" value="LptG/LptF_permease"/>
</dbReference>
<gene>
    <name evidence="7" type="ORF">PH7735_01860</name>
</gene>
<dbReference type="GeneID" id="83880898"/>
<evidence type="ECO:0000313" key="7">
    <source>
        <dbReference type="EMBL" id="CUJ95376.1"/>
    </source>
</evidence>
<dbReference type="Pfam" id="PF03739">
    <property type="entry name" value="LptF_LptG"/>
    <property type="match status" value="1"/>
</dbReference>
<feature type="transmembrane region" description="Helical" evidence="6">
    <location>
        <begin position="280"/>
        <end position="299"/>
    </location>
</feature>
<reference evidence="8" key="1">
    <citation type="submission" date="2015-09" db="EMBL/GenBank/DDBJ databases">
        <authorList>
            <person name="Rodrigo-Torres Lidia"/>
            <person name="Arahal R.David."/>
        </authorList>
    </citation>
    <scope>NUCLEOTIDE SEQUENCE [LARGE SCALE GENOMIC DNA]</scope>
    <source>
        <strain evidence="8">CECT 7735</strain>
    </source>
</reference>
<organism evidence="7 8">
    <name type="scientific">Shimia thalassica</name>
    <dbReference type="NCBI Taxonomy" id="1715693"/>
    <lineage>
        <taxon>Bacteria</taxon>
        <taxon>Pseudomonadati</taxon>
        <taxon>Pseudomonadota</taxon>
        <taxon>Alphaproteobacteria</taxon>
        <taxon>Rhodobacterales</taxon>
        <taxon>Roseobacteraceae</taxon>
    </lineage>
</organism>
<keyword evidence="3 6" id="KW-0812">Transmembrane</keyword>
<proteinExistence type="predicted"/>
<feature type="transmembrane region" description="Helical" evidence="6">
    <location>
        <begin position="12"/>
        <end position="29"/>
    </location>
</feature>
<accession>A0A0P1II72</accession>
<feature type="transmembrane region" description="Helical" evidence="6">
    <location>
        <begin position="341"/>
        <end position="364"/>
    </location>
</feature>
<evidence type="ECO:0000256" key="1">
    <source>
        <dbReference type="ARBA" id="ARBA00004651"/>
    </source>
</evidence>
<dbReference type="GO" id="GO:0043190">
    <property type="term" value="C:ATP-binding cassette (ABC) transporter complex"/>
    <property type="evidence" value="ECO:0007669"/>
    <property type="project" value="InterPro"/>
</dbReference>
<name>A0A0P1II72_9RHOB</name>
<dbReference type="GO" id="GO:0015920">
    <property type="term" value="P:lipopolysaccharide transport"/>
    <property type="evidence" value="ECO:0007669"/>
    <property type="project" value="TreeGrafter"/>
</dbReference>
<keyword evidence="4 6" id="KW-1133">Transmembrane helix</keyword>
<dbReference type="AlphaFoldDB" id="A0A0P1II72"/>
<evidence type="ECO:0000313" key="8">
    <source>
        <dbReference type="Proteomes" id="UP000051870"/>
    </source>
</evidence>
<evidence type="ECO:0000256" key="2">
    <source>
        <dbReference type="ARBA" id="ARBA00022475"/>
    </source>
</evidence>
<dbReference type="PANTHER" id="PTHR33529">
    <property type="entry name" value="SLR0882 PROTEIN-RELATED"/>
    <property type="match status" value="1"/>
</dbReference>
<feature type="transmembrane region" description="Helical" evidence="6">
    <location>
        <begin position="99"/>
        <end position="122"/>
    </location>
</feature>
<dbReference type="GO" id="GO:0055085">
    <property type="term" value="P:transmembrane transport"/>
    <property type="evidence" value="ECO:0007669"/>
    <property type="project" value="InterPro"/>
</dbReference>
<feature type="transmembrane region" description="Helical" evidence="6">
    <location>
        <begin position="311"/>
        <end position="329"/>
    </location>
</feature>
<keyword evidence="5 6" id="KW-0472">Membrane</keyword>
<dbReference type="RefSeq" id="WP_058310939.1">
    <property type="nucleotide sequence ID" value="NZ_CYTW01000001.1"/>
</dbReference>
<evidence type="ECO:0000256" key="5">
    <source>
        <dbReference type="ARBA" id="ARBA00023136"/>
    </source>
</evidence>
<dbReference type="NCBIfam" id="TIGR04407">
    <property type="entry name" value="LptF_YjgP"/>
    <property type="match status" value="1"/>
</dbReference>
<dbReference type="STRING" id="1715693.PH7735_01860"/>
<feature type="transmembrane region" description="Helical" evidence="6">
    <location>
        <begin position="60"/>
        <end position="78"/>
    </location>
</feature>
<dbReference type="PANTHER" id="PTHR33529:SF6">
    <property type="entry name" value="YJGP_YJGQ FAMILY PERMEASE"/>
    <property type="match status" value="1"/>
</dbReference>
<evidence type="ECO:0000256" key="6">
    <source>
        <dbReference type="SAM" id="Phobius"/>
    </source>
</evidence>
<evidence type="ECO:0000256" key="3">
    <source>
        <dbReference type="ARBA" id="ARBA00022692"/>
    </source>
</evidence>
<protein>
    <submittedName>
        <fullName evidence="7">Lipopolysaccharide ABC transporter permease LptF</fullName>
    </submittedName>
</protein>